<dbReference type="Pfam" id="PF00023">
    <property type="entry name" value="Ank"/>
    <property type="match status" value="1"/>
</dbReference>
<dbReference type="PROSITE" id="PS50088">
    <property type="entry name" value="ANK_REPEAT"/>
    <property type="match status" value="3"/>
</dbReference>
<evidence type="ECO:0000313" key="5">
    <source>
        <dbReference type="Proteomes" id="UP000593567"/>
    </source>
</evidence>
<dbReference type="InterPro" id="IPR036770">
    <property type="entry name" value="Ankyrin_rpt-contain_sf"/>
</dbReference>
<dbReference type="EMBL" id="VXIV02002636">
    <property type="protein sequence ID" value="KAF6023995.1"/>
    <property type="molecule type" value="Genomic_DNA"/>
</dbReference>
<dbReference type="SMART" id="SM00248">
    <property type="entry name" value="ANK"/>
    <property type="match status" value="8"/>
</dbReference>
<evidence type="ECO:0000256" key="2">
    <source>
        <dbReference type="ARBA" id="ARBA00023043"/>
    </source>
</evidence>
<dbReference type="AlphaFoldDB" id="A0A7J7JD12"/>
<dbReference type="Pfam" id="PF12796">
    <property type="entry name" value="Ank_2"/>
    <property type="match status" value="3"/>
</dbReference>
<accession>A0A7J7JD12</accession>
<dbReference type="Gene3D" id="1.25.40.20">
    <property type="entry name" value="Ankyrin repeat-containing domain"/>
    <property type="match status" value="2"/>
</dbReference>
<dbReference type="PROSITE" id="PS50297">
    <property type="entry name" value="ANK_REP_REGION"/>
    <property type="match status" value="2"/>
</dbReference>
<name>A0A7J7JD12_BUGNE</name>
<proteinExistence type="predicted"/>
<evidence type="ECO:0000256" key="1">
    <source>
        <dbReference type="ARBA" id="ARBA00022737"/>
    </source>
</evidence>
<sequence length="431" mass="48598">MSSSASLSSPAAVRFFDAVYNNQLKALKYIMKREKVDPNIGDIRQPSHPTALIHACENLNINLARALLEAKPVGADVNKSDQNGRRAIWWAVHHGNVELAELLIKEFKCEVDFTDKITGCTPLYRAVMTQSLELSALLILGGANVNQFSMDCSTEVETPLILAVLKDDMEMCQLLVKSLCNINHRTQEGFTALHFAVAYERYSIVEFLVRSNARKYVASESGMTPISIAVELSKPSMIRCLARNGYNIDKPDKQGREPLHHAISLLNEECSLALVHWGCKLEPSYVSLAAEAGLVNLMKLLIYINPSSLNSHWIILKEWPLALQNKLKMCDWLTELSSSPLSLKELSRAKLFNCISFFPDKCSQLRTRLPDKLFSFLLFKDLIDERMYTFRPPNDECPLKCHFLHASEDLQCPDIEISDIDGQLDYDTNSD</sequence>
<dbReference type="OrthoDB" id="194358at2759"/>
<dbReference type="SUPFAM" id="SSF48403">
    <property type="entry name" value="Ankyrin repeat"/>
    <property type="match status" value="2"/>
</dbReference>
<protein>
    <submittedName>
        <fullName evidence="4">Uncharacterized protein</fullName>
    </submittedName>
</protein>
<dbReference type="Proteomes" id="UP000593567">
    <property type="component" value="Unassembled WGS sequence"/>
</dbReference>
<keyword evidence="2 3" id="KW-0040">ANK repeat</keyword>
<evidence type="ECO:0000313" key="4">
    <source>
        <dbReference type="EMBL" id="KAF6023995.1"/>
    </source>
</evidence>
<keyword evidence="1" id="KW-0677">Repeat</keyword>
<feature type="repeat" description="ANK" evidence="3">
    <location>
        <begin position="118"/>
        <end position="150"/>
    </location>
</feature>
<keyword evidence="5" id="KW-1185">Reference proteome</keyword>
<feature type="repeat" description="ANK" evidence="3">
    <location>
        <begin position="221"/>
        <end position="253"/>
    </location>
</feature>
<gene>
    <name evidence="4" type="ORF">EB796_017692</name>
</gene>
<feature type="repeat" description="ANK" evidence="3">
    <location>
        <begin position="188"/>
        <end position="220"/>
    </location>
</feature>
<reference evidence="4" key="1">
    <citation type="submission" date="2020-06" db="EMBL/GenBank/DDBJ databases">
        <title>Draft genome of Bugula neritina, a colonial animal packing powerful symbionts and potential medicines.</title>
        <authorList>
            <person name="Rayko M."/>
        </authorList>
    </citation>
    <scope>NUCLEOTIDE SEQUENCE [LARGE SCALE GENOMIC DNA]</scope>
    <source>
        <strain evidence="4">Kwan_BN1</strain>
    </source>
</reference>
<comment type="caution">
    <text evidence="4">The sequence shown here is derived from an EMBL/GenBank/DDBJ whole genome shotgun (WGS) entry which is preliminary data.</text>
</comment>
<evidence type="ECO:0000256" key="3">
    <source>
        <dbReference type="PROSITE-ProRule" id="PRU00023"/>
    </source>
</evidence>
<organism evidence="4 5">
    <name type="scientific">Bugula neritina</name>
    <name type="common">Brown bryozoan</name>
    <name type="synonym">Sertularia neritina</name>
    <dbReference type="NCBI Taxonomy" id="10212"/>
    <lineage>
        <taxon>Eukaryota</taxon>
        <taxon>Metazoa</taxon>
        <taxon>Spiralia</taxon>
        <taxon>Lophotrochozoa</taxon>
        <taxon>Bryozoa</taxon>
        <taxon>Gymnolaemata</taxon>
        <taxon>Cheilostomatida</taxon>
        <taxon>Flustrina</taxon>
        <taxon>Buguloidea</taxon>
        <taxon>Bugulidae</taxon>
        <taxon>Bugula</taxon>
    </lineage>
</organism>
<dbReference type="PANTHER" id="PTHR24198:SF165">
    <property type="entry name" value="ANKYRIN REPEAT-CONTAINING PROTEIN-RELATED"/>
    <property type="match status" value="1"/>
</dbReference>
<dbReference type="PANTHER" id="PTHR24198">
    <property type="entry name" value="ANKYRIN REPEAT AND PROTEIN KINASE DOMAIN-CONTAINING PROTEIN"/>
    <property type="match status" value="1"/>
</dbReference>
<dbReference type="InterPro" id="IPR002110">
    <property type="entry name" value="Ankyrin_rpt"/>
</dbReference>